<dbReference type="RefSeq" id="WP_183194856.1">
    <property type="nucleotide sequence ID" value="NZ_JACIDA010000001.1"/>
</dbReference>
<feature type="region of interest" description="Disordered" evidence="1">
    <location>
        <begin position="32"/>
        <end position="55"/>
    </location>
</feature>
<feature type="transmembrane region" description="Helical" evidence="2">
    <location>
        <begin position="6"/>
        <end position="24"/>
    </location>
</feature>
<dbReference type="AlphaFoldDB" id="A0A7W6A2P0"/>
<keyword evidence="2" id="KW-0472">Membrane</keyword>
<accession>A0A7W6A2P0</accession>
<evidence type="ECO:0000259" key="3">
    <source>
        <dbReference type="Pfam" id="PF10881"/>
    </source>
</evidence>
<evidence type="ECO:0000313" key="5">
    <source>
        <dbReference type="Proteomes" id="UP000532936"/>
    </source>
</evidence>
<protein>
    <recommendedName>
        <fullName evidence="3">DUF2726 domain-containing protein</fullName>
    </recommendedName>
</protein>
<dbReference type="Pfam" id="PF10881">
    <property type="entry name" value="DUF2726"/>
    <property type="match status" value="1"/>
</dbReference>
<keyword evidence="2" id="KW-0812">Transmembrane</keyword>
<dbReference type="EMBL" id="JACIDA010000001">
    <property type="protein sequence ID" value="MBB3870592.1"/>
    <property type="molecule type" value="Genomic_DNA"/>
</dbReference>
<feature type="domain" description="DUF2726" evidence="3">
    <location>
        <begin position="74"/>
        <end position="188"/>
    </location>
</feature>
<sequence length="204" mass="22665">MTIANTITLAVVTFIAIIAIWEVFRMRRQRPARHARPKWGGQHAKPRLSPDTTVKPNLATSQLETVMSAKFETRRLMSRSEATVFYAVERALKQLNVKGRVMAQVSMGEILRSPDPNAYSAINSKRVDILVISTDGLPLAAVEYQGEAHYQGSAYARDAVKKAALQRAGVAYVEITPQHDDQDIQRDLARVLKARIATPSTEPV</sequence>
<name>A0A7W6A2P0_9CAUL</name>
<organism evidence="4 5">
    <name type="scientific">Brevundimonas mediterranea</name>
    <dbReference type="NCBI Taxonomy" id="74329"/>
    <lineage>
        <taxon>Bacteria</taxon>
        <taxon>Pseudomonadati</taxon>
        <taxon>Pseudomonadota</taxon>
        <taxon>Alphaproteobacteria</taxon>
        <taxon>Caulobacterales</taxon>
        <taxon>Caulobacteraceae</taxon>
        <taxon>Brevundimonas</taxon>
    </lineage>
</organism>
<comment type="caution">
    <text evidence="4">The sequence shown here is derived from an EMBL/GenBank/DDBJ whole genome shotgun (WGS) entry which is preliminary data.</text>
</comment>
<gene>
    <name evidence="4" type="ORF">GGR11_000106</name>
</gene>
<dbReference type="InterPro" id="IPR024402">
    <property type="entry name" value="DUF2726"/>
</dbReference>
<evidence type="ECO:0000256" key="1">
    <source>
        <dbReference type="SAM" id="MobiDB-lite"/>
    </source>
</evidence>
<keyword evidence="2" id="KW-1133">Transmembrane helix</keyword>
<proteinExistence type="predicted"/>
<dbReference type="Proteomes" id="UP000532936">
    <property type="component" value="Unassembled WGS sequence"/>
</dbReference>
<reference evidence="4 5" key="1">
    <citation type="submission" date="2020-08" db="EMBL/GenBank/DDBJ databases">
        <title>Genomic Encyclopedia of Type Strains, Phase IV (KMG-IV): sequencing the most valuable type-strain genomes for metagenomic binning, comparative biology and taxonomic classification.</title>
        <authorList>
            <person name="Goeker M."/>
        </authorList>
    </citation>
    <scope>NUCLEOTIDE SEQUENCE [LARGE SCALE GENOMIC DNA]</scope>
    <source>
        <strain evidence="4 5">DSM 14878</strain>
    </source>
</reference>
<evidence type="ECO:0000313" key="4">
    <source>
        <dbReference type="EMBL" id="MBB3870592.1"/>
    </source>
</evidence>
<evidence type="ECO:0000256" key="2">
    <source>
        <dbReference type="SAM" id="Phobius"/>
    </source>
</evidence>